<gene>
    <name evidence="1" type="ORF">A3I96_00570</name>
</gene>
<dbReference type="AlphaFoldDB" id="A0A1F8H3A1"/>
<dbReference type="Proteomes" id="UP000177111">
    <property type="component" value="Unassembled WGS sequence"/>
</dbReference>
<comment type="caution">
    <text evidence="1">The sequence shown here is derived from an EMBL/GenBank/DDBJ whole genome shotgun (WGS) entry which is preliminary data.</text>
</comment>
<evidence type="ECO:0000313" key="2">
    <source>
        <dbReference type="Proteomes" id="UP000177111"/>
    </source>
</evidence>
<proteinExistence type="predicted"/>
<dbReference type="EMBL" id="MGKT01000004">
    <property type="protein sequence ID" value="OGN31289.1"/>
    <property type="molecule type" value="Genomic_DNA"/>
</dbReference>
<reference evidence="1 2" key="1">
    <citation type="journal article" date="2016" name="Nat. Commun.">
        <title>Thousands of microbial genomes shed light on interconnected biogeochemical processes in an aquifer system.</title>
        <authorList>
            <person name="Anantharaman K."/>
            <person name="Brown C.T."/>
            <person name="Hug L.A."/>
            <person name="Sharon I."/>
            <person name="Castelle C.J."/>
            <person name="Probst A.J."/>
            <person name="Thomas B.C."/>
            <person name="Singh A."/>
            <person name="Wilkins M.J."/>
            <person name="Karaoz U."/>
            <person name="Brodie E.L."/>
            <person name="Williams K.H."/>
            <person name="Hubbard S.S."/>
            <person name="Banfield J.F."/>
        </authorList>
    </citation>
    <scope>NUCLEOTIDE SEQUENCE [LARGE SCALE GENOMIC DNA]</scope>
</reference>
<organism evidence="1 2">
    <name type="scientific">Candidatus Yanofskybacteria bacterium RIFCSPLOWO2_02_FULL_44_18</name>
    <dbReference type="NCBI Taxonomy" id="1802705"/>
    <lineage>
        <taxon>Bacteria</taxon>
        <taxon>Candidatus Yanofskyibacteriota</taxon>
    </lineage>
</organism>
<sequence>MHLDIFNLVDFELIDSKNMPIIASTHTESAFPNLKKSMPAIEAAGYFAREIDQTMFENERDDKMWSFLVKVFTGLDQNASDRTRLNDFFSQNREELIRVSGY</sequence>
<protein>
    <submittedName>
        <fullName evidence="1">Uncharacterized protein</fullName>
    </submittedName>
</protein>
<accession>A0A1F8H3A1</accession>
<evidence type="ECO:0000313" key="1">
    <source>
        <dbReference type="EMBL" id="OGN31289.1"/>
    </source>
</evidence>
<name>A0A1F8H3A1_9BACT</name>